<name>A0A0D0NPY4_9RHOB</name>
<dbReference type="AlphaFoldDB" id="A0A0D0NPY4"/>
<keyword evidence="1" id="KW-1133">Transmembrane helix</keyword>
<dbReference type="EMBL" id="AONG01000005">
    <property type="protein sequence ID" value="KIQ70330.1"/>
    <property type="molecule type" value="Genomic_DNA"/>
</dbReference>
<organism evidence="2 3">
    <name type="scientific">Wenxinia marina DSM 24838</name>
    <dbReference type="NCBI Taxonomy" id="1123501"/>
    <lineage>
        <taxon>Bacteria</taxon>
        <taxon>Pseudomonadati</taxon>
        <taxon>Pseudomonadota</taxon>
        <taxon>Alphaproteobacteria</taxon>
        <taxon>Rhodobacterales</taxon>
        <taxon>Roseobacteraceae</taxon>
        <taxon>Wenxinia</taxon>
    </lineage>
</organism>
<reference evidence="2 3" key="1">
    <citation type="submission" date="2013-01" db="EMBL/GenBank/DDBJ databases">
        <authorList>
            <person name="Fiebig A."/>
            <person name="Goeker M."/>
            <person name="Klenk H.-P.P."/>
        </authorList>
    </citation>
    <scope>NUCLEOTIDE SEQUENCE [LARGE SCALE GENOMIC DNA]</scope>
    <source>
        <strain evidence="2 3">DSM 24838</strain>
    </source>
</reference>
<feature type="transmembrane region" description="Helical" evidence="1">
    <location>
        <begin position="58"/>
        <end position="75"/>
    </location>
</feature>
<dbReference type="RefSeq" id="WP_018304075.1">
    <property type="nucleotide sequence ID" value="NZ_KB902312.1"/>
</dbReference>
<evidence type="ECO:0000313" key="2">
    <source>
        <dbReference type="EMBL" id="KIQ70330.1"/>
    </source>
</evidence>
<accession>A0A0D0NPY4</accession>
<feature type="transmembrane region" description="Helical" evidence="1">
    <location>
        <begin position="122"/>
        <end position="141"/>
    </location>
</feature>
<keyword evidence="1" id="KW-0472">Membrane</keyword>
<dbReference type="eggNOG" id="ENOG5032T2I">
    <property type="taxonomic scope" value="Bacteria"/>
</dbReference>
<gene>
    <name evidence="2" type="ORF">Wenmar_00705</name>
</gene>
<feature type="transmembrane region" description="Helical" evidence="1">
    <location>
        <begin position="87"/>
        <end position="110"/>
    </location>
</feature>
<dbReference type="Proteomes" id="UP000035100">
    <property type="component" value="Unassembled WGS sequence"/>
</dbReference>
<keyword evidence="1" id="KW-0812">Transmembrane</keyword>
<feature type="transmembrane region" description="Helical" evidence="1">
    <location>
        <begin position="12"/>
        <end position="34"/>
    </location>
</feature>
<dbReference type="STRING" id="1123501.Wenmar_00705"/>
<evidence type="ECO:0008006" key="4">
    <source>
        <dbReference type="Google" id="ProtNLM"/>
    </source>
</evidence>
<sequence length="144" mass="15781">MSTTFPARQGWGLHRVTAFVYFVVIGLVASLNYLPIPGIIDENGLCFGIFALDPFDDLLHVGSALWALVAALTSVRASRIFLTVFGALYLADGLLGLWTGVGFLDLGIWRWGVQDYDLMFKIYANTPHILLGLVALLIGLARPR</sequence>
<comment type="caution">
    <text evidence="2">The sequence shown here is derived from an EMBL/GenBank/DDBJ whole genome shotgun (WGS) entry which is preliminary data.</text>
</comment>
<keyword evidence="3" id="KW-1185">Reference proteome</keyword>
<proteinExistence type="predicted"/>
<evidence type="ECO:0000313" key="3">
    <source>
        <dbReference type="Proteomes" id="UP000035100"/>
    </source>
</evidence>
<evidence type="ECO:0000256" key="1">
    <source>
        <dbReference type="SAM" id="Phobius"/>
    </source>
</evidence>
<protein>
    <recommendedName>
        <fullName evidence="4">DUF4383 domain-containing protein</fullName>
    </recommendedName>
</protein>